<evidence type="ECO:0000256" key="1">
    <source>
        <dbReference type="ARBA" id="ARBA00005213"/>
    </source>
</evidence>
<reference evidence="4 5" key="1">
    <citation type="submission" date="2019-02" db="EMBL/GenBank/DDBJ databases">
        <title>Prokaryotic population dynamics and viral predation in marine succession experiment using metagenomics: the confinement effect.</title>
        <authorList>
            <person name="Haro-Moreno J.M."/>
            <person name="Rodriguez-Valera F."/>
            <person name="Lopez-Perez M."/>
        </authorList>
    </citation>
    <scope>NUCLEOTIDE SEQUENCE [LARGE SCALE GENOMIC DNA]</scope>
    <source>
        <strain evidence="4">MED-G170</strain>
    </source>
</reference>
<organism evidence="4 5">
    <name type="scientific">SAR92 clade bacterium</name>
    <dbReference type="NCBI Taxonomy" id="2315479"/>
    <lineage>
        <taxon>Bacteria</taxon>
        <taxon>Pseudomonadati</taxon>
        <taxon>Pseudomonadota</taxon>
        <taxon>Gammaproteobacteria</taxon>
        <taxon>Cellvibrionales</taxon>
        <taxon>Porticoccaceae</taxon>
        <taxon>SAR92 clade</taxon>
    </lineage>
</organism>
<dbReference type="GO" id="GO:0019546">
    <property type="term" value="P:L-arginine deiminase pathway"/>
    <property type="evidence" value="ECO:0007669"/>
    <property type="project" value="TreeGrafter"/>
</dbReference>
<gene>
    <name evidence="4" type="ORF">EVB03_06490</name>
</gene>
<dbReference type="EMBL" id="SHBP01000008">
    <property type="protein sequence ID" value="RZO19776.1"/>
    <property type="molecule type" value="Genomic_DNA"/>
</dbReference>
<sequence>MNQFNEYSAIAQVALRNTENAFINQQKLRDEWKPLRFHDMPDIDEAHNEYGQFRRVLQKSGADIIDLPRDETLTIDSIYTRDSILISPKGLILCNMGRATRTPEARSNAEVYKSFGHQVAGEIVAPGTLEGGDFIWVDQHHAAVGLGPRTNKEGIAQLQAILGEEVDLHIVELPTPEHPDDVLHLMSIISPLDKDLALIYRTLMPTQFIDWLEQLGIAFVDVPEAEYLPMGCNVLALGPRQVLMLENLPGVKSGLEVAGCSVTTYKGLEISRKGEGGPTCLTRPLVRG</sequence>
<dbReference type="GO" id="GO:0016740">
    <property type="term" value="F:transferase activity"/>
    <property type="evidence" value="ECO:0007669"/>
    <property type="project" value="UniProtKB-KW"/>
</dbReference>
<dbReference type="Pfam" id="PF19420">
    <property type="entry name" value="DDAH_eukar"/>
    <property type="match status" value="1"/>
</dbReference>
<accession>A0A520MEX7</accession>
<protein>
    <recommendedName>
        <fullName evidence="2">arginine deiminase</fullName>
        <ecNumber evidence="2">3.5.3.6</ecNumber>
    </recommendedName>
</protein>
<comment type="caution">
    <text evidence="4">The sequence shown here is derived from an EMBL/GenBank/DDBJ whole genome shotgun (WGS) entry which is preliminary data.</text>
</comment>
<dbReference type="GO" id="GO:0016990">
    <property type="term" value="F:arginine deiminase activity"/>
    <property type="evidence" value="ECO:0007669"/>
    <property type="project" value="UniProtKB-EC"/>
</dbReference>
<name>A0A520MEX7_9GAMM</name>
<proteinExistence type="predicted"/>
<dbReference type="Gene3D" id="3.75.10.10">
    <property type="entry name" value="L-arginine/glycine Amidinotransferase, Chain A"/>
    <property type="match status" value="1"/>
</dbReference>
<dbReference type="AlphaFoldDB" id="A0A520MEX7"/>
<dbReference type="SUPFAM" id="SSF55909">
    <property type="entry name" value="Pentein"/>
    <property type="match status" value="1"/>
</dbReference>
<evidence type="ECO:0000256" key="3">
    <source>
        <dbReference type="ARBA" id="ARBA00049429"/>
    </source>
</evidence>
<dbReference type="EC" id="3.5.3.6" evidence="2"/>
<evidence type="ECO:0000313" key="4">
    <source>
        <dbReference type="EMBL" id="RZO19776.1"/>
    </source>
</evidence>
<evidence type="ECO:0000256" key="2">
    <source>
        <dbReference type="ARBA" id="ARBA00012171"/>
    </source>
</evidence>
<keyword evidence="4" id="KW-0808">Transferase</keyword>
<dbReference type="PANTHER" id="PTHR47271">
    <property type="entry name" value="ARGININE DEIMINASE"/>
    <property type="match status" value="1"/>
</dbReference>
<dbReference type="PANTHER" id="PTHR47271:SF2">
    <property type="entry name" value="ARGININE DEIMINASE"/>
    <property type="match status" value="1"/>
</dbReference>
<dbReference type="Proteomes" id="UP000315889">
    <property type="component" value="Unassembled WGS sequence"/>
</dbReference>
<evidence type="ECO:0000313" key="5">
    <source>
        <dbReference type="Proteomes" id="UP000315889"/>
    </source>
</evidence>
<comment type="catalytic activity">
    <reaction evidence="3">
        <text>L-arginine + H2O = L-citrulline + NH4(+)</text>
        <dbReference type="Rhea" id="RHEA:19597"/>
        <dbReference type="ChEBI" id="CHEBI:15377"/>
        <dbReference type="ChEBI" id="CHEBI:28938"/>
        <dbReference type="ChEBI" id="CHEBI:32682"/>
        <dbReference type="ChEBI" id="CHEBI:57743"/>
        <dbReference type="EC" id="3.5.3.6"/>
    </reaction>
</comment>
<comment type="pathway">
    <text evidence="1">Amino-acid degradation; L-arginine degradation via ADI pathway; carbamoyl phosphate from L-arginine: step 1/2.</text>
</comment>